<dbReference type="Gene3D" id="2.60.120.200">
    <property type="match status" value="1"/>
</dbReference>
<accession>T1F3M6</accession>
<organism evidence="2 3">
    <name type="scientific">Helobdella robusta</name>
    <name type="common">Californian leech</name>
    <dbReference type="NCBI Taxonomy" id="6412"/>
    <lineage>
        <taxon>Eukaryota</taxon>
        <taxon>Metazoa</taxon>
        <taxon>Spiralia</taxon>
        <taxon>Lophotrochozoa</taxon>
        <taxon>Annelida</taxon>
        <taxon>Clitellata</taxon>
        <taxon>Hirudinea</taxon>
        <taxon>Rhynchobdellida</taxon>
        <taxon>Glossiphoniidae</taxon>
        <taxon>Helobdella</taxon>
    </lineage>
</organism>
<reference evidence="2" key="3">
    <citation type="submission" date="2015-06" db="UniProtKB">
        <authorList>
            <consortium name="EnsemblMetazoa"/>
        </authorList>
    </citation>
    <scope>IDENTIFICATION</scope>
</reference>
<dbReference type="CTD" id="20203425"/>
<dbReference type="SUPFAM" id="SSF49899">
    <property type="entry name" value="Concanavalin A-like lectins/glucanases"/>
    <property type="match status" value="1"/>
</dbReference>
<reference evidence="3" key="1">
    <citation type="submission" date="2012-12" db="EMBL/GenBank/DDBJ databases">
        <authorList>
            <person name="Hellsten U."/>
            <person name="Grimwood J."/>
            <person name="Chapman J.A."/>
            <person name="Shapiro H."/>
            <person name="Aerts A."/>
            <person name="Otillar R.P."/>
            <person name="Terry A.Y."/>
            <person name="Boore J.L."/>
            <person name="Simakov O."/>
            <person name="Marletaz F."/>
            <person name="Cho S.-J."/>
            <person name="Edsinger-Gonzales E."/>
            <person name="Havlak P."/>
            <person name="Kuo D.-H."/>
            <person name="Larsson T."/>
            <person name="Lv J."/>
            <person name="Arendt D."/>
            <person name="Savage R."/>
            <person name="Osoegawa K."/>
            <person name="de Jong P."/>
            <person name="Lindberg D.R."/>
            <person name="Seaver E.C."/>
            <person name="Weisblat D.A."/>
            <person name="Putnam N.H."/>
            <person name="Grigoriev I.V."/>
            <person name="Rokhsar D.S."/>
        </authorList>
    </citation>
    <scope>NUCLEOTIDE SEQUENCE</scope>
</reference>
<name>T1F3M6_HELRO</name>
<dbReference type="HOGENOM" id="CLU_1152822_0_0_1"/>
<reference evidence="1 3" key="2">
    <citation type="journal article" date="2013" name="Nature">
        <title>Insights into bilaterian evolution from three spiralian genomes.</title>
        <authorList>
            <person name="Simakov O."/>
            <person name="Marletaz F."/>
            <person name="Cho S.J."/>
            <person name="Edsinger-Gonzales E."/>
            <person name="Havlak P."/>
            <person name="Hellsten U."/>
            <person name="Kuo D.H."/>
            <person name="Larsson T."/>
            <person name="Lv J."/>
            <person name="Arendt D."/>
            <person name="Savage R."/>
            <person name="Osoegawa K."/>
            <person name="de Jong P."/>
            <person name="Grimwood J."/>
            <person name="Chapman J.A."/>
            <person name="Shapiro H."/>
            <person name="Aerts A."/>
            <person name="Otillar R.P."/>
            <person name="Terry A.Y."/>
            <person name="Boore J.L."/>
            <person name="Grigoriev I.V."/>
            <person name="Lindberg D.R."/>
            <person name="Seaver E.C."/>
            <person name="Weisblat D.A."/>
            <person name="Putnam N.H."/>
            <person name="Rokhsar D.S."/>
        </authorList>
    </citation>
    <scope>NUCLEOTIDE SEQUENCE</scope>
</reference>
<keyword evidence="3" id="KW-1185">Reference proteome</keyword>
<dbReference type="InterPro" id="IPR013320">
    <property type="entry name" value="ConA-like_dom_sf"/>
</dbReference>
<evidence type="ECO:0000313" key="3">
    <source>
        <dbReference type="Proteomes" id="UP000015101"/>
    </source>
</evidence>
<dbReference type="RefSeq" id="XP_009015023.1">
    <property type="nucleotide sequence ID" value="XM_009016775.1"/>
</dbReference>
<dbReference type="InParanoid" id="T1F3M6"/>
<dbReference type="EMBL" id="KB096275">
    <property type="protein sequence ID" value="ESO06927.1"/>
    <property type="molecule type" value="Genomic_DNA"/>
</dbReference>
<gene>
    <name evidence="2" type="primary">20203425</name>
    <name evidence="1" type="ORF">HELRODRAFT_170962</name>
</gene>
<dbReference type="GeneID" id="20203425"/>
<dbReference type="KEGG" id="hro:HELRODRAFT_170962"/>
<evidence type="ECO:0000313" key="2">
    <source>
        <dbReference type="EnsemblMetazoa" id="HelroP170962"/>
    </source>
</evidence>
<dbReference type="AlphaFoldDB" id="T1F3M6"/>
<protein>
    <recommendedName>
        <fullName evidence="4">Laminin G domain-containing protein</fullName>
    </recommendedName>
</protein>
<sequence>MDFGLFVLTFFDNTWHKIGVSFTPDRFEVFLDCAKVGSAYPHLTNFSHISLNGEIWMGRKSVDIGIDFDLQWAMINCDPRIPMYENCIDLLPVPRATLTPATDQLLPTTTTSTTTSTTTTTTTTSTKPLDFFHMPRYRLRNRYNFDLHEIVTERKLLEKQLLKLEIFLTRLEQLIPPKMYADVGFDGYDDVLEEEDSRDFGVGYYQRYHQHRNPHQMISDGEYHRATANRGETGRNKYSMK</sequence>
<dbReference type="EMBL" id="AMQM01003721">
    <property type="status" value="NOT_ANNOTATED_CDS"/>
    <property type="molecule type" value="Genomic_DNA"/>
</dbReference>
<evidence type="ECO:0008006" key="4">
    <source>
        <dbReference type="Google" id="ProtNLM"/>
    </source>
</evidence>
<dbReference type="EnsemblMetazoa" id="HelroT170962">
    <property type="protein sequence ID" value="HelroP170962"/>
    <property type="gene ID" value="HelroG170962"/>
</dbReference>
<evidence type="ECO:0000313" key="1">
    <source>
        <dbReference type="EMBL" id="ESO06927.1"/>
    </source>
</evidence>
<dbReference type="Proteomes" id="UP000015101">
    <property type="component" value="Unassembled WGS sequence"/>
</dbReference>
<proteinExistence type="predicted"/>